<evidence type="ECO:0000313" key="3">
    <source>
        <dbReference type="Proteomes" id="UP000316609"/>
    </source>
</evidence>
<dbReference type="Gene3D" id="2.130.10.10">
    <property type="entry name" value="YVTN repeat-like/Quinoprotein amine dehydrogenase"/>
    <property type="match status" value="1"/>
</dbReference>
<organism evidence="2 3">
    <name type="scientific">Eiseniibacteriota bacterium</name>
    <dbReference type="NCBI Taxonomy" id="2212470"/>
    <lineage>
        <taxon>Bacteria</taxon>
        <taxon>Candidatus Eiseniibacteriota</taxon>
    </lineage>
</organism>
<protein>
    <recommendedName>
        <fullName evidence="4">T9SS type A sorting domain-containing protein</fullName>
    </recommendedName>
</protein>
<dbReference type="Gene3D" id="2.60.40.4070">
    <property type="match status" value="1"/>
</dbReference>
<sequence>MSGLSAFHPGGRTESFTTHNSPLSDDEVHAIAVDPTSGVVWVATASGLNRYDPFYVPPTQPVPRTLHVQVYPNPLLLTGLGATLRLRSDAPLVQGEVVDVTGRRVRRFGATASGQVFWDGRAEDGSLVEPGVYLIRAEAGGRQTITRLVLLR</sequence>
<feature type="compositionally biased region" description="Polar residues" evidence="1">
    <location>
        <begin position="14"/>
        <end position="23"/>
    </location>
</feature>
<name>A0A538TV55_UNCEI</name>
<dbReference type="EMBL" id="VBOY01000038">
    <property type="protein sequence ID" value="TMQ67499.1"/>
    <property type="molecule type" value="Genomic_DNA"/>
</dbReference>
<proteinExistence type="predicted"/>
<dbReference type="InterPro" id="IPR015943">
    <property type="entry name" value="WD40/YVTN_repeat-like_dom_sf"/>
</dbReference>
<accession>A0A538TV55</accession>
<feature type="region of interest" description="Disordered" evidence="1">
    <location>
        <begin position="1"/>
        <end position="23"/>
    </location>
</feature>
<reference evidence="2 3" key="1">
    <citation type="journal article" date="2019" name="Nat. Microbiol.">
        <title>Mediterranean grassland soil C-N compound turnover is dependent on rainfall and depth, and is mediated by genomically divergent microorganisms.</title>
        <authorList>
            <person name="Diamond S."/>
            <person name="Andeer P.F."/>
            <person name="Li Z."/>
            <person name="Crits-Christoph A."/>
            <person name="Burstein D."/>
            <person name="Anantharaman K."/>
            <person name="Lane K.R."/>
            <person name="Thomas B.C."/>
            <person name="Pan C."/>
            <person name="Northen T.R."/>
            <person name="Banfield J.F."/>
        </authorList>
    </citation>
    <scope>NUCLEOTIDE SEQUENCE [LARGE SCALE GENOMIC DNA]</scope>
    <source>
        <strain evidence="2">WS_8</strain>
    </source>
</reference>
<gene>
    <name evidence="2" type="ORF">E6K78_04690</name>
</gene>
<dbReference type="Proteomes" id="UP000316609">
    <property type="component" value="Unassembled WGS sequence"/>
</dbReference>
<evidence type="ECO:0000256" key="1">
    <source>
        <dbReference type="SAM" id="MobiDB-lite"/>
    </source>
</evidence>
<dbReference type="AlphaFoldDB" id="A0A538TV55"/>
<evidence type="ECO:0008006" key="4">
    <source>
        <dbReference type="Google" id="ProtNLM"/>
    </source>
</evidence>
<comment type="caution">
    <text evidence="2">The sequence shown here is derived from an EMBL/GenBank/DDBJ whole genome shotgun (WGS) entry which is preliminary data.</text>
</comment>
<evidence type="ECO:0000313" key="2">
    <source>
        <dbReference type="EMBL" id="TMQ67499.1"/>
    </source>
</evidence>